<proteinExistence type="predicted"/>
<comment type="caution">
    <text evidence="1">The sequence shown here is derived from an EMBL/GenBank/DDBJ whole genome shotgun (WGS) entry which is preliminary data.</text>
</comment>
<protein>
    <submittedName>
        <fullName evidence="1">Uncharacterized protein</fullName>
    </submittedName>
</protein>
<organism evidence="1 2">
    <name type="scientific">Corallococcus exercitus</name>
    <dbReference type="NCBI Taxonomy" id="2316736"/>
    <lineage>
        <taxon>Bacteria</taxon>
        <taxon>Pseudomonadati</taxon>
        <taxon>Myxococcota</taxon>
        <taxon>Myxococcia</taxon>
        <taxon>Myxococcales</taxon>
        <taxon>Cystobacterineae</taxon>
        <taxon>Myxococcaceae</taxon>
        <taxon>Corallococcus</taxon>
    </lineage>
</organism>
<evidence type="ECO:0000313" key="2">
    <source>
        <dbReference type="Proteomes" id="UP000528460"/>
    </source>
</evidence>
<dbReference type="AlphaFoldDB" id="A0A7Y4JN53"/>
<name>A0A7Y4JN53_9BACT</name>
<sequence>MRDANGAWHVDVEELLSRHYVCEGVRRQEGTMEFGVFMMKADGMDLIPWVTEKVRVAMLAGPEQAAIAVLGKHEPWPHQIRRAAPWSR</sequence>
<dbReference type="RefSeq" id="WP_171412355.1">
    <property type="nucleotide sequence ID" value="NZ_JABFJW010000015.1"/>
</dbReference>
<dbReference type="Proteomes" id="UP000528460">
    <property type="component" value="Unassembled WGS sequence"/>
</dbReference>
<dbReference type="EMBL" id="JABFJW010000015">
    <property type="protein sequence ID" value="NOK08091.1"/>
    <property type="molecule type" value="Genomic_DNA"/>
</dbReference>
<reference evidence="1 2" key="1">
    <citation type="submission" date="2020-05" db="EMBL/GenBank/DDBJ databases">
        <authorList>
            <person name="Whitworth D."/>
        </authorList>
    </citation>
    <scope>NUCLEOTIDE SEQUENCE [LARGE SCALE GENOMIC DNA]</scope>
    <source>
        <strain evidence="1 2">CA046A</strain>
    </source>
</reference>
<gene>
    <name evidence="1" type="ORF">HNS30_03440</name>
</gene>
<accession>A0A7Y4JN53</accession>
<evidence type="ECO:0000313" key="1">
    <source>
        <dbReference type="EMBL" id="NOK08091.1"/>
    </source>
</evidence>